<dbReference type="SMART" id="SM00448">
    <property type="entry name" value="REC"/>
    <property type="match status" value="1"/>
</dbReference>
<dbReference type="GO" id="GO:0003677">
    <property type="term" value="F:DNA binding"/>
    <property type="evidence" value="ECO:0007669"/>
    <property type="project" value="UniProtKB-KW"/>
</dbReference>
<dbReference type="Gene3D" id="3.40.50.2300">
    <property type="match status" value="1"/>
</dbReference>
<feature type="DNA-binding region" description="OmpR/PhoB-type" evidence="7">
    <location>
        <begin position="124"/>
        <end position="221"/>
    </location>
</feature>
<keyword evidence="5" id="KW-0804">Transcription</keyword>
<dbReference type="EMBL" id="JAGGKG010000031">
    <property type="protein sequence ID" value="MBP1907668.1"/>
    <property type="molecule type" value="Genomic_DNA"/>
</dbReference>
<evidence type="ECO:0000259" key="9">
    <source>
        <dbReference type="PROSITE" id="PS51755"/>
    </source>
</evidence>
<evidence type="ECO:0000256" key="1">
    <source>
        <dbReference type="ARBA" id="ARBA00022553"/>
    </source>
</evidence>
<comment type="caution">
    <text evidence="10">The sequence shown here is derived from an EMBL/GenBank/DDBJ whole genome shotgun (WGS) entry which is preliminary data.</text>
</comment>
<evidence type="ECO:0000259" key="8">
    <source>
        <dbReference type="PROSITE" id="PS50110"/>
    </source>
</evidence>
<feature type="domain" description="OmpR/PhoB-type" evidence="9">
    <location>
        <begin position="124"/>
        <end position="221"/>
    </location>
</feature>
<dbReference type="CDD" id="cd17574">
    <property type="entry name" value="REC_OmpR"/>
    <property type="match status" value="1"/>
</dbReference>
<evidence type="ECO:0000256" key="7">
    <source>
        <dbReference type="PROSITE-ProRule" id="PRU01091"/>
    </source>
</evidence>
<keyword evidence="2" id="KW-0902">Two-component regulatory system</keyword>
<accession>A0ABS4FYL6</accession>
<evidence type="ECO:0000256" key="5">
    <source>
        <dbReference type="ARBA" id="ARBA00023163"/>
    </source>
</evidence>
<dbReference type="InterPro" id="IPR001789">
    <property type="entry name" value="Sig_transdc_resp-reg_receiver"/>
</dbReference>
<proteinExistence type="predicted"/>
<name>A0ABS4FYL6_9BACL</name>
<keyword evidence="4 7" id="KW-0238">DNA-binding</keyword>
<dbReference type="Gene3D" id="6.10.250.690">
    <property type="match status" value="1"/>
</dbReference>
<dbReference type="PROSITE" id="PS50110">
    <property type="entry name" value="RESPONSE_REGULATORY"/>
    <property type="match status" value="1"/>
</dbReference>
<dbReference type="Gene3D" id="1.10.10.10">
    <property type="entry name" value="Winged helix-like DNA-binding domain superfamily/Winged helix DNA-binding domain"/>
    <property type="match status" value="1"/>
</dbReference>
<evidence type="ECO:0000313" key="10">
    <source>
        <dbReference type="EMBL" id="MBP1907668.1"/>
    </source>
</evidence>
<dbReference type="PANTHER" id="PTHR48111">
    <property type="entry name" value="REGULATOR OF RPOS"/>
    <property type="match status" value="1"/>
</dbReference>
<feature type="modified residue" description="4-aspartylphosphate" evidence="6">
    <location>
        <position position="51"/>
    </location>
</feature>
<sequence>MAKILAVDDDEAVLVLIRNILQKSNHDVVLINNTRNRPIKDFQGYDLILLDVMMPDENGFELCQRIRSSIDCPILFLTAKTAEEDIVQGLITGGDDYIAKPFGVMELSARVNAHVRREHRDKQIATMTVSGVSFDFAAKEVWVGENQIHLTKNEYRICELLVKHKDHVYTREQIYEQLYGLEGNALFSTITEFIRVIRKKFKQYELDPISTVWGVGYKWQSE</sequence>
<dbReference type="InterPro" id="IPR011006">
    <property type="entry name" value="CheY-like_superfamily"/>
</dbReference>
<dbReference type="InterPro" id="IPR036388">
    <property type="entry name" value="WH-like_DNA-bd_sf"/>
</dbReference>
<dbReference type="RefSeq" id="WP_210091244.1">
    <property type="nucleotide sequence ID" value="NZ_JAGGKG010000031.1"/>
</dbReference>
<dbReference type="CDD" id="cd00383">
    <property type="entry name" value="trans_reg_C"/>
    <property type="match status" value="1"/>
</dbReference>
<gene>
    <name evidence="10" type="ORF">J2Z32_004349</name>
</gene>
<keyword evidence="3" id="KW-0805">Transcription regulation</keyword>
<dbReference type="Proteomes" id="UP001519272">
    <property type="component" value="Unassembled WGS sequence"/>
</dbReference>
<evidence type="ECO:0000256" key="3">
    <source>
        <dbReference type="ARBA" id="ARBA00023015"/>
    </source>
</evidence>
<dbReference type="Pfam" id="PF00072">
    <property type="entry name" value="Response_reg"/>
    <property type="match status" value="1"/>
</dbReference>
<evidence type="ECO:0000256" key="4">
    <source>
        <dbReference type="ARBA" id="ARBA00023125"/>
    </source>
</evidence>
<dbReference type="SUPFAM" id="SSF46894">
    <property type="entry name" value="C-terminal effector domain of the bipartite response regulators"/>
    <property type="match status" value="1"/>
</dbReference>
<evidence type="ECO:0000256" key="6">
    <source>
        <dbReference type="PROSITE-ProRule" id="PRU00169"/>
    </source>
</evidence>
<dbReference type="InterPro" id="IPR001867">
    <property type="entry name" value="OmpR/PhoB-type_DNA-bd"/>
</dbReference>
<evidence type="ECO:0000313" key="11">
    <source>
        <dbReference type="Proteomes" id="UP001519272"/>
    </source>
</evidence>
<dbReference type="PANTHER" id="PTHR48111:SF2">
    <property type="entry name" value="RESPONSE REGULATOR SAER"/>
    <property type="match status" value="1"/>
</dbReference>
<feature type="domain" description="Response regulatory" evidence="8">
    <location>
        <begin position="3"/>
        <end position="115"/>
    </location>
</feature>
<dbReference type="SMART" id="SM00862">
    <property type="entry name" value="Trans_reg_C"/>
    <property type="match status" value="1"/>
</dbReference>
<dbReference type="SUPFAM" id="SSF52172">
    <property type="entry name" value="CheY-like"/>
    <property type="match status" value="1"/>
</dbReference>
<dbReference type="InterPro" id="IPR016032">
    <property type="entry name" value="Sig_transdc_resp-reg_C-effctor"/>
</dbReference>
<evidence type="ECO:0000256" key="2">
    <source>
        <dbReference type="ARBA" id="ARBA00023012"/>
    </source>
</evidence>
<keyword evidence="11" id="KW-1185">Reference proteome</keyword>
<reference evidence="10 11" key="1">
    <citation type="submission" date="2021-03" db="EMBL/GenBank/DDBJ databases">
        <title>Genomic Encyclopedia of Type Strains, Phase IV (KMG-IV): sequencing the most valuable type-strain genomes for metagenomic binning, comparative biology and taxonomic classification.</title>
        <authorList>
            <person name="Goeker M."/>
        </authorList>
    </citation>
    <scope>NUCLEOTIDE SEQUENCE [LARGE SCALE GENOMIC DNA]</scope>
    <source>
        <strain evidence="10 11">DSM 14349</strain>
    </source>
</reference>
<keyword evidence="1 6" id="KW-0597">Phosphoprotein</keyword>
<dbReference type="InterPro" id="IPR039420">
    <property type="entry name" value="WalR-like"/>
</dbReference>
<dbReference type="PROSITE" id="PS51755">
    <property type="entry name" value="OMPR_PHOB"/>
    <property type="match status" value="1"/>
</dbReference>
<organism evidence="10 11">
    <name type="scientific">Paenibacillus turicensis</name>
    <dbReference type="NCBI Taxonomy" id="160487"/>
    <lineage>
        <taxon>Bacteria</taxon>
        <taxon>Bacillati</taxon>
        <taxon>Bacillota</taxon>
        <taxon>Bacilli</taxon>
        <taxon>Bacillales</taxon>
        <taxon>Paenibacillaceae</taxon>
        <taxon>Paenibacillus</taxon>
    </lineage>
</organism>
<dbReference type="Pfam" id="PF00486">
    <property type="entry name" value="Trans_reg_C"/>
    <property type="match status" value="1"/>
</dbReference>
<protein>
    <submittedName>
        <fullName evidence="10">DNA-binding response OmpR family regulator</fullName>
    </submittedName>
</protein>